<keyword evidence="4" id="KW-0833">Ubl conjugation pathway</keyword>
<evidence type="ECO:0000313" key="10">
    <source>
        <dbReference type="Proteomes" id="UP000054350"/>
    </source>
</evidence>
<dbReference type="PANTHER" id="PTHR12558:SF9">
    <property type="entry name" value="CELL DIVISION CYCLE PROTEIN 16 HOMOLOG"/>
    <property type="match status" value="1"/>
</dbReference>
<dbReference type="PANTHER" id="PTHR12558">
    <property type="entry name" value="CELL DIVISION CYCLE 16,23,27"/>
    <property type="match status" value="1"/>
</dbReference>
<keyword evidence="1" id="KW-0132">Cell division</keyword>
<evidence type="ECO:0000256" key="8">
    <source>
        <dbReference type="SAM" id="MobiDB-lite"/>
    </source>
</evidence>
<protein>
    <submittedName>
        <fullName evidence="9">Uncharacterized protein</fullName>
    </submittedName>
</protein>
<dbReference type="SMART" id="SM00028">
    <property type="entry name" value="TPR"/>
    <property type="match status" value="4"/>
</dbReference>
<dbReference type="EMBL" id="GG745387">
    <property type="protein sequence ID" value="KNE73073.1"/>
    <property type="molecule type" value="Genomic_DNA"/>
</dbReference>
<keyword evidence="5 7" id="KW-0802">TPR repeat</keyword>
<dbReference type="GO" id="GO:0005680">
    <property type="term" value="C:anaphase-promoting complex"/>
    <property type="evidence" value="ECO:0007669"/>
    <property type="project" value="UniProtKB-ARBA"/>
</dbReference>
<feature type="region of interest" description="Disordered" evidence="8">
    <location>
        <begin position="415"/>
        <end position="442"/>
    </location>
</feature>
<dbReference type="OrthoDB" id="10006270at2759"/>
<organism evidence="9 10">
    <name type="scientific">Allomyces macrogynus (strain ATCC 38327)</name>
    <name type="common">Allomyces javanicus var. macrogynus</name>
    <dbReference type="NCBI Taxonomy" id="578462"/>
    <lineage>
        <taxon>Eukaryota</taxon>
        <taxon>Fungi</taxon>
        <taxon>Fungi incertae sedis</taxon>
        <taxon>Blastocladiomycota</taxon>
        <taxon>Blastocladiomycetes</taxon>
        <taxon>Blastocladiales</taxon>
        <taxon>Blastocladiaceae</taxon>
        <taxon>Allomyces</taxon>
    </lineage>
</organism>
<dbReference type="InterPro" id="IPR019734">
    <property type="entry name" value="TPR_rpt"/>
</dbReference>
<evidence type="ECO:0000256" key="5">
    <source>
        <dbReference type="ARBA" id="ARBA00022803"/>
    </source>
</evidence>
<evidence type="ECO:0000256" key="3">
    <source>
        <dbReference type="ARBA" id="ARBA00022776"/>
    </source>
</evidence>
<dbReference type="GO" id="GO:0016567">
    <property type="term" value="P:protein ubiquitination"/>
    <property type="evidence" value="ECO:0007669"/>
    <property type="project" value="TreeGrafter"/>
</dbReference>
<keyword evidence="6" id="KW-0131">Cell cycle</keyword>
<dbReference type="PROSITE" id="PS50005">
    <property type="entry name" value="TPR"/>
    <property type="match status" value="1"/>
</dbReference>
<dbReference type="SUPFAM" id="SSF48452">
    <property type="entry name" value="TPR-like"/>
    <property type="match status" value="1"/>
</dbReference>
<dbReference type="GO" id="GO:0045842">
    <property type="term" value="P:positive regulation of mitotic metaphase/anaphase transition"/>
    <property type="evidence" value="ECO:0007669"/>
    <property type="project" value="TreeGrafter"/>
</dbReference>
<dbReference type="AlphaFoldDB" id="A0A0L0TDY9"/>
<dbReference type="GO" id="GO:0051301">
    <property type="term" value="P:cell division"/>
    <property type="evidence" value="ECO:0007669"/>
    <property type="project" value="UniProtKB-KW"/>
</dbReference>
<dbReference type="STRING" id="578462.A0A0L0TDY9"/>
<proteinExistence type="predicted"/>
<evidence type="ECO:0000313" key="9">
    <source>
        <dbReference type="EMBL" id="KNE73073.1"/>
    </source>
</evidence>
<evidence type="ECO:0000256" key="2">
    <source>
        <dbReference type="ARBA" id="ARBA00022737"/>
    </source>
</evidence>
<evidence type="ECO:0000256" key="6">
    <source>
        <dbReference type="ARBA" id="ARBA00023306"/>
    </source>
</evidence>
<evidence type="ECO:0000256" key="1">
    <source>
        <dbReference type="ARBA" id="ARBA00022618"/>
    </source>
</evidence>
<feature type="region of interest" description="Disordered" evidence="8">
    <location>
        <begin position="754"/>
        <end position="774"/>
    </location>
</feature>
<accession>A0A0L0TDY9</accession>
<sequence length="774" mass="82151">MVHNLRNRAVTPFSAATASATPAPAPDLPPAAGTTRSRRAQGTGRPGTSSRAPPGASASTDKDRSASPFDHTQSQIPFDHAVQRLRDRRDAALLRRYDANAAFWGEQVLAMTGATVDAHALALAYLNQGQPGRALAALGYGSALLNAATDMAQAARVTASATTDHVRASLACRIVAVQALLAMDRLEDALGYADAAQFDTVPVLDPVPLAQGETQRRAVLFTLEAAARIRRNGTMLLAKECLLKALEIDITAYDAFRALTEFKLLTPDEERDWMLKSLFGVPPAGIAAITAASTNRHAVTPGPLTALQHPPANVDAHLCALYAAHLSPPALQLAASLIPTTNPRPTTAIDALQTLAQPDLVCTPLIHHRCAELTLAAGDPQRARDLLDSLLLRDPTRTRSRTQAAGWAVHDAIDPNARRPLPRSTAAGPLTVPGSAGTGSGSRMGVPSVHGVHPAALAAFAIGCYYHVAGRAEDAVEQYMRAIDVCDMYVAAYLGVAKTVEGKVDKAKYLRVMDVLQAARRVAPNSTEVVAALGRVAAAHGDWSLASGYYRRAREGGRGDPAVAAELGWTYLEQHMYDDGARTLLEALALINPHTTSAAVRARIHAGLARACHAIEDRHRTLHHAHEALALTAAGTPTWSHMHVLLASTYESTGDLPTATTHLHRALDADPTNADVHDALERVIKRRHEPQPHRVPKRPREPESDEDVPWTAGAAGPGRIGIAGITFPPPVVDDDDMDTAEFDAARAAAAEAARQAEAAAADEDEDDADGVFNV</sequence>
<evidence type="ECO:0000256" key="4">
    <source>
        <dbReference type="ARBA" id="ARBA00022786"/>
    </source>
</evidence>
<dbReference type="Gene3D" id="1.25.40.10">
    <property type="entry name" value="Tetratricopeptide repeat domain"/>
    <property type="match status" value="1"/>
</dbReference>
<feature type="compositionally biased region" description="Acidic residues" evidence="8">
    <location>
        <begin position="760"/>
        <end position="774"/>
    </location>
</feature>
<gene>
    <name evidence="9" type="ORF">AMAG_17338</name>
</gene>
<keyword evidence="3" id="KW-0498">Mitosis</keyword>
<dbReference type="VEuPathDB" id="FungiDB:AMAG_17338"/>
<dbReference type="Proteomes" id="UP000054350">
    <property type="component" value="Unassembled WGS sequence"/>
</dbReference>
<dbReference type="GO" id="GO:0031145">
    <property type="term" value="P:anaphase-promoting complex-dependent catabolic process"/>
    <property type="evidence" value="ECO:0007669"/>
    <property type="project" value="TreeGrafter"/>
</dbReference>
<dbReference type="GO" id="GO:0005737">
    <property type="term" value="C:cytoplasm"/>
    <property type="evidence" value="ECO:0007669"/>
    <property type="project" value="TreeGrafter"/>
</dbReference>
<evidence type="ECO:0000256" key="7">
    <source>
        <dbReference type="PROSITE-ProRule" id="PRU00339"/>
    </source>
</evidence>
<feature type="compositionally biased region" description="Low complexity" evidence="8">
    <location>
        <begin position="9"/>
        <end position="22"/>
    </location>
</feature>
<name>A0A0L0TDY9_ALLM3</name>
<dbReference type="InterPro" id="IPR011990">
    <property type="entry name" value="TPR-like_helical_dom_sf"/>
</dbReference>
<keyword evidence="10" id="KW-1185">Reference proteome</keyword>
<reference evidence="9 10" key="1">
    <citation type="submission" date="2009-11" db="EMBL/GenBank/DDBJ databases">
        <title>Annotation of Allomyces macrogynus ATCC 38327.</title>
        <authorList>
            <consortium name="The Broad Institute Genome Sequencing Platform"/>
            <person name="Russ C."/>
            <person name="Cuomo C."/>
            <person name="Burger G."/>
            <person name="Gray M.W."/>
            <person name="Holland P.W.H."/>
            <person name="King N."/>
            <person name="Lang F.B.F."/>
            <person name="Roger A.J."/>
            <person name="Ruiz-Trillo I."/>
            <person name="Young S.K."/>
            <person name="Zeng Q."/>
            <person name="Gargeya S."/>
            <person name="Fitzgerald M."/>
            <person name="Haas B."/>
            <person name="Abouelleil A."/>
            <person name="Alvarado L."/>
            <person name="Arachchi H.M."/>
            <person name="Berlin A."/>
            <person name="Chapman S.B."/>
            <person name="Gearin G."/>
            <person name="Goldberg J."/>
            <person name="Griggs A."/>
            <person name="Gujja S."/>
            <person name="Hansen M."/>
            <person name="Heiman D."/>
            <person name="Howarth C."/>
            <person name="Larimer J."/>
            <person name="Lui A."/>
            <person name="MacDonald P.J.P."/>
            <person name="McCowen C."/>
            <person name="Montmayeur A."/>
            <person name="Murphy C."/>
            <person name="Neiman D."/>
            <person name="Pearson M."/>
            <person name="Priest M."/>
            <person name="Roberts A."/>
            <person name="Saif S."/>
            <person name="Shea T."/>
            <person name="Sisk P."/>
            <person name="Stolte C."/>
            <person name="Sykes S."/>
            <person name="Wortman J."/>
            <person name="Nusbaum C."/>
            <person name="Birren B."/>
        </authorList>
    </citation>
    <scope>NUCLEOTIDE SEQUENCE [LARGE SCALE GENOMIC DNA]</scope>
    <source>
        <strain evidence="9 10">ATCC 38327</strain>
    </source>
</reference>
<feature type="region of interest" description="Disordered" evidence="8">
    <location>
        <begin position="1"/>
        <end position="82"/>
    </location>
</feature>
<feature type="repeat" description="TPR" evidence="7">
    <location>
        <begin position="640"/>
        <end position="673"/>
    </location>
</feature>
<feature type="region of interest" description="Disordered" evidence="8">
    <location>
        <begin position="684"/>
        <end position="740"/>
    </location>
</feature>
<keyword evidence="2" id="KW-0677">Repeat</keyword>
<reference evidence="10" key="2">
    <citation type="submission" date="2009-11" db="EMBL/GenBank/DDBJ databases">
        <title>The Genome Sequence of Allomyces macrogynus strain ATCC 38327.</title>
        <authorList>
            <consortium name="The Broad Institute Genome Sequencing Platform"/>
            <person name="Russ C."/>
            <person name="Cuomo C."/>
            <person name="Shea T."/>
            <person name="Young S.K."/>
            <person name="Zeng Q."/>
            <person name="Koehrsen M."/>
            <person name="Haas B."/>
            <person name="Borodovsky M."/>
            <person name="Guigo R."/>
            <person name="Alvarado L."/>
            <person name="Berlin A."/>
            <person name="Borenstein D."/>
            <person name="Chen Z."/>
            <person name="Engels R."/>
            <person name="Freedman E."/>
            <person name="Gellesch M."/>
            <person name="Goldberg J."/>
            <person name="Griggs A."/>
            <person name="Gujja S."/>
            <person name="Heiman D."/>
            <person name="Hepburn T."/>
            <person name="Howarth C."/>
            <person name="Jen D."/>
            <person name="Larson L."/>
            <person name="Lewis B."/>
            <person name="Mehta T."/>
            <person name="Park D."/>
            <person name="Pearson M."/>
            <person name="Roberts A."/>
            <person name="Saif S."/>
            <person name="Shenoy N."/>
            <person name="Sisk P."/>
            <person name="Stolte C."/>
            <person name="Sykes S."/>
            <person name="Walk T."/>
            <person name="White J."/>
            <person name="Yandava C."/>
            <person name="Burger G."/>
            <person name="Gray M.W."/>
            <person name="Holland P.W.H."/>
            <person name="King N."/>
            <person name="Lang F.B.F."/>
            <person name="Roger A.J."/>
            <person name="Ruiz-Trillo I."/>
            <person name="Lander E."/>
            <person name="Nusbaum C."/>
        </authorList>
    </citation>
    <scope>NUCLEOTIDE SEQUENCE [LARGE SCALE GENOMIC DNA]</scope>
    <source>
        <strain evidence="10">ATCC 38327</strain>
    </source>
</reference>